<organism evidence="1 2">
    <name type="scientific">Fusarium austroafricanum</name>
    <dbReference type="NCBI Taxonomy" id="2364996"/>
    <lineage>
        <taxon>Eukaryota</taxon>
        <taxon>Fungi</taxon>
        <taxon>Dikarya</taxon>
        <taxon>Ascomycota</taxon>
        <taxon>Pezizomycotina</taxon>
        <taxon>Sordariomycetes</taxon>
        <taxon>Hypocreomycetidae</taxon>
        <taxon>Hypocreales</taxon>
        <taxon>Nectriaceae</taxon>
        <taxon>Fusarium</taxon>
        <taxon>Fusarium concolor species complex</taxon>
    </lineage>
</organism>
<evidence type="ECO:0000313" key="1">
    <source>
        <dbReference type="EMBL" id="KAF4456052.1"/>
    </source>
</evidence>
<sequence>MILNASNMLSMSPFLNAASCTRPPMDVLANRNWPALPALMKFKEGNDNSNVNLANTGSGSVSPITDTYWPAFKRAVQDDVRRIPGTVEEYTHVPPVLSEGGGIYPTCGRCEFNRTAWELDVLFHDYINGALHYNRHVERPRSQYVAGCLYSNRGELIYRSNPPGNMSHLMHYFPVRYLDSGILAPVWTAYKQAWMYKRRSFWFLDERFASYDLHEIDLHIYLMDLVWRIPN</sequence>
<dbReference type="AlphaFoldDB" id="A0A8H4KRN7"/>
<dbReference type="EMBL" id="JAADJG010000070">
    <property type="protein sequence ID" value="KAF4456052.1"/>
    <property type="molecule type" value="Genomic_DNA"/>
</dbReference>
<evidence type="ECO:0000313" key="2">
    <source>
        <dbReference type="Proteomes" id="UP000605986"/>
    </source>
</evidence>
<keyword evidence="2" id="KW-1185">Reference proteome</keyword>
<proteinExistence type="predicted"/>
<accession>A0A8H4KRN7</accession>
<gene>
    <name evidence="1" type="ORF">F53441_1773</name>
</gene>
<name>A0A8H4KRN7_9HYPO</name>
<protein>
    <submittedName>
        <fullName evidence="1">Uncharacterized protein</fullName>
    </submittedName>
</protein>
<reference evidence="1" key="1">
    <citation type="submission" date="2020-01" db="EMBL/GenBank/DDBJ databases">
        <title>Identification and distribution of gene clusters putatively required for synthesis of sphingolipid metabolism inhibitors in phylogenetically diverse species of the filamentous fungus Fusarium.</title>
        <authorList>
            <person name="Kim H.-S."/>
            <person name="Busman M."/>
            <person name="Brown D.W."/>
            <person name="Divon H."/>
            <person name="Uhlig S."/>
            <person name="Proctor R.H."/>
        </authorList>
    </citation>
    <scope>NUCLEOTIDE SEQUENCE</scope>
    <source>
        <strain evidence="1">NRRL 53441</strain>
    </source>
</reference>
<comment type="caution">
    <text evidence="1">The sequence shown here is derived from an EMBL/GenBank/DDBJ whole genome shotgun (WGS) entry which is preliminary data.</text>
</comment>
<dbReference type="Proteomes" id="UP000605986">
    <property type="component" value="Unassembled WGS sequence"/>
</dbReference>